<reference evidence="5 7" key="1">
    <citation type="submission" date="2015-02" db="EMBL/GenBank/DDBJ databases">
        <title>Physiological reanalysis, assessment of diazotrophy, and genome sequences of multiple isolates of Streptomyces thermoautotrophicus.</title>
        <authorList>
            <person name="MacKellar D.C."/>
            <person name="Lieber L."/>
            <person name="Norman J."/>
            <person name="Bolger A."/>
            <person name="Tobin C."/>
            <person name="Murray J.W."/>
            <person name="Prell J."/>
        </authorList>
    </citation>
    <scope>NUCLEOTIDE SEQUENCE [LARGE SCALE GENOMIC DNA]</scope>
    <source>
        <strain evidence="5 7">UBT1</strain>
    </source>
</reference>
<evidence type="ECO:0000313" key="6">
    <source>
        <dbReference type="Proteomes" id="UP000070598"/>
    </source>
</evidence>
<dbReference type="EMBL" id="JYIJ01000011">
    <property type="protein sequence ID" value="KWX05459.1"/>
    <property type="molecule type" value="Genomic_DNA"/>
</dbReference>
<dbReference type="RefSeq" id="WP_067068010.1">
    <property type="nucleotide sequence ID" value="NZ_JYIJ01000011.1"/>
</dbReference>
<dbReference type="PATRIC" id="fig|1469144.8.peg.4975"/>
<feature type="transmembrane region" description="Helical" evidence="2">
    <location>
        <begin position="45"/>
        <end position="71"/>
    </location>
</feature>
<name>A0A132NAE2_9ACTN</name>
<feature type="region of interest" description="Disordered" evidence="1">
    <location>
        <begin position="1"/>
        <end position="35"/>
    </location>
</feature>
<dbReference type="Proteomes" id="UP000070659">
    <property type="component" value="Unassembled WGS sequence"/>
</dbReference>
<proteinExistence type="predicted"/>
<organism evidence="5 6">
    <name type="scientific">Carbonactinospora thermoautotrophica</name>
    <dbReference type="NCBI Taxonomy" id="1469144"/>
    <lineage>
        <taxon>Bacteria</taxon>
        <taxon>Bacillati</taxon>
        <taxon>Actinomycetota</taxon>
        <taxon>Actinomycetes</taxon>
        <taxon>Kitasatosporales</taxon>
        <taxon>Carbonactinosporaceae</taxon>
        <taxon>Carbonactinospora</taxon>
    </lineage>
</organism>
<feature type="transmembrane region" description="Helical" evidence="2">
    <location>
        <begin position="94"/>
        <end position="115"/>
    </location>
</feature>
<keyword evidence="2" id="KW-0812">Transmembrane</keyword>
<comment type="caution">
    <text evidence="5">The sequence shown here is derived from an EMBL/GenBank/DDBJ whole genome shotgun (WGS) entry which is preliminary data.</text>
</comment>
<reference evidence="6" key="2">
    <citation type="submission" date="2015-02" db="EMBL/GenBank/DDBJ databases">
        <title>Physiological reanalysis, assessment of diazotrophy, and genome sequences of multiple isolates of Streptomyces thermoautotrophicus.</title>
        <authorList>
            <person name="MacKellar D.C."/>
            <person name="Lieber L."/>
            <person name="Norman J."/>
            <person name="Bolger A."/>
            <person name="Tobin C."/>
            <person name="Murray J.W."/>
            <person name="Friesen M."/>
            <person name="Prell J."/>
        </authorList>
    </citation>
    <scope>NUCLEOTIDE SEQUENCE [LARGE SCALE GENOMIC DNA]</scope>
    <source>
        <strain evidence="6">UBT1</strain>
    </source>
</reference>
<evidence type="ECO:0000313" key="7">
    <source>
        <dbReference type="Proteomes" id="UP000070659"/>
    </source>
</evidence>
<sequence>MTVGRDAQPPSLGAEPARPVPAQAQAKPRRSAVRRARRVFRPRRSVAAGMVAGALAVAGILVAVQAISAAFGNPVWRTPGLTGTLQNTRWNDPAALTAAAAVALIGLVLLLAGLLPGRPHAIPLASGEDSVVIGVTRPGLRHALALAAQHVDGVTRARVRLRPRGVVVRATTRLRDPTGLDQSVHAAVQDRLNELDPLSPMRIKVRIRRRTD</sequence>
<accession>A0A132NAE2</accession>
<evidence type="ECO:0000313" key="4">
    <source>
        <dbReference type="EMBL" id="KWX05459.1"/>
    </source>
</evidence>
<gene>
    <name evidence="4" type="ORF">TH66_01810</name>
    <name evidence="5" type="ORF">TR74_19880</name>
</gene>
<evidence type="ECO:0000259" key="3">
    <source>
        <dbReference type="Pfam" id="PF19803"/>
    </source>
</evidence>
<dbReference type="Proteomes" id="UP000070598">
    <property type="component" value="Unassembled WGS sequence"/>
</dbReference>
<dbReference type="AlphaFoldDB" id="A0A132NAE2"/>
<keyword evidence="2" id="KW-1133">Transmembrane helix</keyword>
<feature type="domain" description="DUF6286" evidence="3">
    <location>
        <begin position="104"/>
        <end position="208"/>
    </location>
</feature>
<dbReference type="Pfam" id="PF19803">
    <property type="entry name" value="DUF6286"/>
    <property type="match status" value="1"/>
</dbReference>
<evidence type="ECO:0000313" key="5">
    <source>
        <dbReference type="EMBL" id="KWX07088.1"/>
    </source>
</evidence>
<keyword evidence="2" id="KW-0472">Membrane</keyword>
<evidence type="ECO:0000256" key="2">
    <source>
        <dbReference type="SAM" id="Phobius"/>
    </source>
</evidence>
<dbReference type="InterPro" id="IPR046253">
    <property type="entry name" value="DUF6286"/>
</dbReference>
<evidence type="ECO:0000256" key="1">
    <source>
        <dbReference type="SAM" id="MobiDB-lite"/>
    </source>
</evidence>
<dbReference type="EMBL" id="JYIK01001075">
    <property type="protein sequence ID" value="KWX07088.1"/>
    <property type="molecule type" value="Genomic_DNA"/>
</dbReference>
<protein>
    <recommendedName>
        <fullName evidence="3">DUF6286 domain-containing protein</fullName>
    </recommendedName>
</protein>